<protein>
    <submittedName>
        <fullName evidence="2">Uncharacterized protein</fullName>
    </submittedName>
</protein>
<name>A0A386ZIE4_9NOCA</name>
<evidence type="ECO:0000256" key="1">
    <source>
        <dbReference type="SAM" id="SignalP"/>
    </source>
</evidence>
<gene>
    <name evidence="2" type="ORF">D7D52_29770</name>
</gene>
<keyword evidence="1" id="KW-0732">Signal</keyword>
<reference evidence="2 3" key="1">
    <citation type="submission" date="2018-09" db="EMBL/GenBank/DDBJ databases">
        <title>Nocardia yunnanensis sp. nov., an actinomycete isolated from a soil sample.</title>
        <authorList>
            <person name="Zhang J."/>
        </authorList>
    </citation>
    <scope>NUCLEOTIDE SEQUENCE [LARGE SCALE GENOMIC DNA]</scope>
    <source>
        <strain evidence="2 3">CFHS0054</strain>
    </source>
</reference>
<dbReference type="KEGG" id="nyu:D7D52_29770"/>
<dbReference type="AlphaFoldDB" id="A0A386ZIE4"/>
<keyword evidence="3" id="KW-1185">Reference proteome</keyword>
<organism evidence="2 3">
    <name type="scientific">Nocardia yunnanensis</name>
    <dbReference type="NCBI Taxonomy" id="2382165"/>
    <lineage>
        <taxon>Bacteria</taxon>
        <taxon>Bacillati</taxon>
        <taxon>Actinomycetota</taxon>
        <taxon>Actinomycetes</taxon>
        <taxon>Mycobacteriales</taxon>
        <taxon>Nocardiaceae</taxon>
        <taxon>Nocardia</taxon>
    </lineage>
</organism>
<dbReference type="RefSeq" id="WP_120741662.1">
    <property type="nucleotide sequence ID" value="NZ_CP032568.1"/>
</dbReference>
<proteinExistence type="predicted"/>
<evidence type="ECO:0000313" key="3">
    <source>
        <dbReference type="Proteomes" id="UP000267164"/>
    </source>
</evidence>
<feature type="chain" id="PRO_5017354527" evidence="1">
    <location>
        <begin position="26"/>
        <end position="151"/>
    </location>
</feature>
<dbReference type="EMBL" id="CP032568">
    <property type="protein sequence ID" value="AYF77317.1"/>
    <property type="molecule type" value="Genomic_DNA"/>
</dbReference>
<evidence type="ECO:0000313" key="2">
    <source>
        <dbReference type="EMBL" id="AYF77317.1"/>
    </source>
</evidence>
<sequence length="151" mass="15246">MRPAHALTVLLCTAAAAASPAIASAAPAATPAATGSFATVYSLTNGPCVAIVNTSVYGDAYPGQAAFTVDAQLPGVGTCDLPITLTYRNVDTGDTGSIVADAQGPGYWSRYGYSAIFPLDPGTYTAQITIGAAHFPEPGTVQFTQNGYHGG</sequence>
<accession>A0A386ZIE4</accession>
<dbReference type="Proteomes" id="UP000267164">
    <property type="component" value="Chromosome"/>
</dbReference>
<feature type="signal peptide" evidence="1">
    <location>
        <begin position="1"/>
        <end position="25"/>
    </location>
</feature>
<dbReference type="OrthoDB" id="4556617at2"/>